<dbReference type="Proteomes" id="UP000298325">
    <property type="component" value="Unassembled WGS sequence"/>
</dbReference>
<feature type="binding site" evidence="2">
    <location>
        <position position="122"/>
    </location>
    <ligand>
        <name>Mg(2+)</name>
        <dbReference type="ChEBI" id="CHEBI:18420"/>
        <label>1</label>
    </ligand>
</feature>
<evidence type="ECO:0000313" key="5">
    <source>
        <dbReference type="EMBL" id="TGN38468.1"/>
    </source>
</evidence>
<comment type="miscellaneous">
    <text evidence="2">Reaction mechanism of ThiL seems to utilize a direct, inline transfer of the gamma-phosphate of ATP to TMP rather than a phosphorylated enzyme intermediate.</text>
</comment>
<feature type="binding site" evidence="2">
    <location>
        <begin position="121"/>
        <end position="122"/>
    </location>
    <ligand>
        <name>ATP</name>
        <dbReference type="ChEBI" id="CHEBI:30616"/>
    </ligand>
</feature>
<feature type="binding site" evidence="2">
    <location>
        <position position="314"/>
    </location>
    <ligand>
        <name>substrate</name>
    </ligand>
</feature>
<comment type="catalytic activity">
    <reaction evidence="2">
        <text>thiamine phosphate + ATP = thiamine diphosphate + ADP</text>
        <dbReference type="Rhea" id="RHEA:15913"/>
        <dbReference type="ChEBI" id="CHEBI:30616"/>
        <dbReference type="ChEBI" id="CHEBI:37575"/>
        <dbReference type="ChEBI" id="CHEBI:58937"/>
        <dbReference type="ChEBI" id="CHEBI:456216"/>
        <dbReference type="EC" id="2.7.4.16"/>
    </reaction>
</comment>
<dbReference type="GO" id="GO:0009228">
    <property type="term" value="P:thiamine biosynthetic process"/>
    <property type="evidence" value="ECO:0007669"/>
    <property type="project" value="UniProtKB-KW"/>
</dbReference>
<dbReference type="AlphaFoldDB" id="A0A4Z1BN78"/>
<keyword evidence="2" id="KW-0547">Nucleotide-binding</keyword>
<dbReference type="GO" id="GO:0005524">
    <property type="term" value="F:ATP binding"/>
    <property type="evidence" value="ECO:0007669"/>
    <property type="project" value="UniProtKB-UniRule"/>
</dbReference>
<protein>
    <recommendedName>
        <fullName evidence="2">Thiamine-monophosphate kinase</fullName>
        <shortName evidence="2">TMP kinase</shortName>
        <shortName evidence="2">Thiamine-phosphate kinase</shortName>
        <ecNumber evidence="2">2.7.4.16</ecNumber>
    </recommendedName>
</protein>
<dbReference type="GO" id="GO:0009030">
    <property type="term" value="F:thiamine-phosphate kinase activity"/>
    <property type="evidence" value="ECO:0007669"/>
    <property type="project" value="UniProtKB-UniRule"/>
</dbReference>
<dbReference type="RefSeq" id="WP_135804267.1">
    <property type="nucleotide sequence ID" value="NZ_SRPF01000005.1"/>
</dbReference>
<comment type="similarity">
    <text evidence="2">Belongs to the thiamine-monophosphate kinase family.</text>
</comment>
<dbReference type="EMBL" id="SRPF01000005">
    <property type="protein sequence ID" value="TGN38468.1"/>
    <property type="molecule type" value="Genomic_DNA"/>
</dbReference>
<dbReference type="Pfam" id="PF02769">
    <property type="entry name" value="AIRS_C"/>
    <property type="match status" value="1"/>
</dbReference>
<feature type="binding site" evidence="2">
    <location>
        <position position="45"/>
    </location>
    <ligand>
        <name>Mg(2+)</name>
        <dbReference type="ChEBI" id="CHEBI:18420"/>
        <label>4</label>
    </ligand>
</feature>
<feature type="binding site" evidence="2">
    <location>
        <position position="47"/>
    </location>
    <ligand>
        <name>Mg(2+)</name>
        <dbReference type="ChEBI" id="CHEBI:18420"/>
        <label>2</label>
    </ligand>
</feature>
<keyword evidence="6" id="KW-1185">Reference proteome</keyword>
<proteinExistence type="inferred from homology"/>
<feature type="binding site" evidence="2">
    <location>
        <position position="75"/>
    </location>
    <ligand>
        <name>Mg(2+)</name>
        <dbReference type="ChEBI" id="CHEBI:18420"/>
        <label>4</label>
    </ligand>
</feature>
<dbReference type="InterPro" id="IPR010918">
    <property type="entry name" value="PurM-like_C_dom"/>
</dbReference>
<dbReference type="InterPro" id="IPR006283">
    <property type="entry name" value="ThiL-like"/>
</dbReference>
<feature type="binding site" evidence="2">
    <location>
        <position position="75"/>
    </location>
    <ligand>
        <name>Mg(2+)</name>
        <dbReference type="ChEBI" id="CHEBI:18420"/>
        <label>2</label>
    </ligand>
</feature>
<feature type="binding site" evidence="2">
    <location>
        <position position="211"/>
    </location>
    <ligand>
        <name>ATP</name>
        <dbReference type="ChEBI" id="CHEBI:30616"/>
    </ligand>
</feature>
<comment type="function">
    <text evidence="2">Catalyzes the ATP-dependent phosphorylation of thiamine-monophosphate (TMP) to form thiamine-pyrophosphate (TPP), the active form of vitamin B1.</text>
</comment>
<keyword evidence="2" id="KW-0479">Metal-binding</keyword>
<dbReference type="HAMAP" id="MF_02128">
    <property type="entry name" value="TMP_kinase"/>
    <property type="match status" value="1"/>
</dbReference>
<keyword evidence="2" id="KW-0067">ATP-binding</keyword>
<reference evidence="5 6" key="1">
    <citation type="submission" date="2019-04" db="EMBL/GenBank/DDBJ databases">
        <authorList>
            <person name="Park S."/>
            <person name="Yoon J.-H."/>
        </authorList>
    </citation>
    <scope>NUCLEOTIDE SEQUENCE [LARGE SCALE GENOMIC DNA]</scope>
    <source>
        <strain evidence="5 6">HJM-18</strain>
    </source>
</reference>
<feature type="binding site" evidence="2">
    <location>
        <position position="209"/>
    </location>
    <ligand>
        <name>Mg(2+)</name>
        <dbReference type="ChEBI" id="CHEBI:18420"/>
        <label>3</label>
    </ligand>
</feature>
<name>A0A4Z1BN78_9GAMM</name>
<dbReference type="PANTHER" id="PTHR30270">
    <property type="entry name" value="THIAMINE-MONOPHOSPHATE KINASE"/>
    <property type="match status" value="1"/>
</dbReference>
<evidence type="ECO:0000313" key="6">
    <source>
        <dbReference type="Proteomes" id="UP000298325"/>
    </source>
</evidence>
<dbReference type="Gene3D" id="3.90.650.10">
    <property type="entry name" value="PurM-like C-terminal domain"/>
    <property type="match status" value="1"/>
</dbReference>
<evidence type="ECO:0000256" key="2">
    <source>
        <dbReference type="HAMAP-Rule" id="MF_02128"/>
    </source>
</evidence>
<keyword evidence="2 5" id="KW-0418">Kinase</keyword>
<evidence type="ECO:0000259" key="3">
    <source>
        <dbReference type="Pfam" id="PF00586"/>
    </source>
</evidence>
<comment type="caution">
    <text evidence="5">The sequence shown here is derived from an EMBL/GenBank/DDBJ whole genome shotgun (WGS) entry which is preliminary data.</text>
</comment>
<feature type="binding site" evidence="2">
    <location>
        <position position="30"/>
    </location>
    <ligand>
        <name>Mg(2+)</name>
        <dbReference type="ChEBI" id="CHEBI:18420"/>
        <label>4</label>
    </ligand>
</feature>
<keyword evidence="1 2" id="KW-0784">Thiamine biosynthesis</keyword>
<dbReference type="UniPathway" id="UPA00060">
    <property type="reaction ID" value="UER00142"/>
</dbReference>
<dbReference type="SUPFAM" id="SSF56042">
    <property type="entry name" value="PurM C-terminal domain-like"/>
    <property type="match status" value="1"/>
</dbReference>
<organism evidence="5 6">
    <name type="scientific">Marinobacter confluentis</name>
    <dbReference type="NCBI Taxonomy" id="1697557"/>
    <lineage>
        <taxon>Bacteria</taxon>
        <taxon>Pseudomonadati</taxon>
        <taxon>Pseudomonadota</taxon>
        <taxon>Gammaproteobacteria</taxon>
        <taxon>Pseudomonadales</taxon>
        <taxon>Marinobacteraceae</taxon>
        <taxon>Marinobacter</taxon>
    </lineage>
</organism>
<dbReference type="EC" id="2.7.4.16" evidence="2"/>
<dbReference type="GO" id="GO:0009229">
    <property type="term" value="P:thiamine diphosphate biosynthetic process"/>
    <property type="evidence" value="ECO:0007669"/>
    <property type="project" value="UniProtKB-UniRule"/>
</dbReference>
<feature type="binding site" evidence="2">
    <location>
        <position position="30"/>
    </location>
    <ligand>
        <name>Mg(2+)</name>
        <dbReference type="ChEBI" id="CHEBI:18420"/>
        <label>3</label>
    </ligand>
</feature>
<dbReference type="PANTHER" id="PTHR30270:SF0">
    <property type="entry name" value="THIAMINE-MONOPHOSPHATE KINASE"/>
    <property type="match status" value="1"/>
</dbReference>
<feature type="binding site" evidence="2">
    <location>
        <position position="258"/>
    </location>
    <ligand>
        <name>substrate</name>
    </ligand>
</feature>
<keyword evidence="2" id="KW-0460">Magnesium</keyword>
<feature type="binding site" evidence="2">
    <location>
        <position position="146"/>
    </location>
    <ligand>
        <name>ATP</name>
        <dbReference type="ChEBI" id="CHEBI:30616"/>
    </ligand>
</feature>
<dbReference type="SUPFAM" id="SSF55326">
    <property type="entry name" value="PurM N-terminal domain-like"/>
    <property type="match status" value="1"/>
</dbReference>
<dbReference type="InterPro" id="IPR016188">
    <property type="entry name" value="PurM-like_N"/>
</dbReference>
<dbReference type="CDD" id="cd02194">
    <property type="entry name" value="ThiL"/>
    <property type="match status" value="1"/>
</dbReference>
<keyword evidence="2 5" id="KW-0808">Transferase</keyword>
<dbReference type="PIRSF" id="PIRSF005303">
    <property type="entry name" value="Thiam_monoph_kin"/>
    <property type="match status" value="1"/>
</dbReference>
<feature type="binding site" evidence="2">
    <location>
        <position position="212"/>
    </location>
    <ligand>
        <name>Mg(2+)</name>
        <dbReference type="ChEBI" id="CHEBI:18420"/>
        <label>5</label>
    </ligand>
</feature>
<comment type="caution">
    <text evidence="2">Lacks conserved residue(s) required for the propagation of feature annotation.</text>
</comment>
<feature type="binding site" evidence="2">
    <location>
        <position position="54"/>
    </location>
    <ligand>
        <name>substrate</name>
    </ligand>
</feature>
<evidence type="ECO:0000259" key="4">
    <source>
        <dbReference type="Pfam" id="PF02769"/>
    </source>
</evidence>
<comment type="pathway">
    <text evidence="2">Cofactor biosynthesis; thiamine diphosphate biosynthesis; thiamine diphosphate from thiamine phosphate: step 1/1.</text>
</comment>
<feature type="binding site" evidence="2">
    <location>
        <position position="75"/>
    </location>
    <ligand>
        <name>Mg(2+)</name>
        <dbReference type="ChEBI" id="CHEBI:18420"/>
        <label>3</label>
    </ligand>
</feature>
<dbReference type="GO" id="GO:0000287">
    <property type="term" value="F:magnesium ion binding"/>
    <property type="evidence" value="ECO:0007669"/>
    <property type="project" value="UniProtKB-UniRule"/>
</dbReference>
<dbReference type="OrthoDB" id="9802811at2"/>
<feature type="domain" description="PurM-like N-terminal" evidence="3">
    <location>
        <begin position="28"/>
        <end position="138"/>
    </location>
</feature>
<dbReference type="Pfam" id="PF00586">
    <property type="entry name" value="AIRS"/>
    <property type="match status" value="1"/>
</dbReference>
<feature type="binding site" evidence="2">
    <location>
        <position position="47"/>
    </location>
    <ligand>
        <name>Mg(2+)</name>
        <dbReference type="ChEBI" id="CHEBI:18420"/>
        <label>1</label>
    </ligand>
</feature>
<feature type="domain" description="PurM-like C-terminal" evidence="4">
    <location>
        <begin position="150"/>
        <end position="300"/>
    </location>
</feature>
<dbReference type="Gene3D" id="3.30.1330.10">
    <property type="entry name" value="PurM-like, N-terminal domain"/>
    <property type="match status" value="1"/>
</dbReference>
<accession>A0A4Z1BN78</accession>
<sequence length="320" mass="33329">MGEFDLIRRYFLPVANAERHPSLVLGPGDDCAIQRVDQGQELVFSVDTLVEGVHFPANYPPEKLARRSLAVAASDLAAMGAEPVCFTLALTLPKASTDWLKAFSAGLATASREFGLSLAGGDTTRGPLSLTLQVHGTVPIDGAIKRSGAQVGDLVCVSGTLGDAGAALSLLDQPSPTAEQAALLARYHSPQPRLALGKALRGYASAAIDISDGLVADLGHLLEASGAGGVIDTHKLPLSDALTALRPDALQLALNAGDDYELCFTISEPSLDSLNSQKTHPEAMLERLTVIGRVREGPGLSLDGVSTQVQSGGYDHFGSQ</sequence>
<evidence type="ECO:0000256" key="1">
    <source>
        <dbReference type="ARBA" id="ARBA00022977"/>
    </source>
</evidence>
<dbReference type="NCBIfam" id="TIGR01379">
    <property type="entry name" value="thiL"/>
    <property type="match status" value="1"/>
</dbReference>
<dbReference type="InterPro" id="IPR036921">
    <property type="entry name" value="PurM-like_N_sf"/>
</dbReference>
<gene>
    <name evidence="2 5" type="primary">thiL</name>
    <name evidence="5" type="ORF">E5Q11_14955</name>
</gene>
<dbReference type="InterPro" id="IPR036676">
    <property type="entry name" value="PurM-like_C_sf"/>
</dbReference>